<dbReference type="InterPro" id="IPR007427">
    <property type="entry name" value="DUF475"/>
</dbReference>
<evidence type="ECO:0000313" key="2">
    <source>
        <dbReference type="EMBL" id="SFV62785.1"/>
    </source>
</evidence>
<dbReference type="PANTHER" id="PTHR30238">
    <property type="entry name" value="MEMBRANE BOUND PREDICTED REDOX MODULATOR"/>
    <property type="match status" value="1"/>
</dbReference>
<organism evidence="2">
    <name type="scientific">hydrothermal vent metagenome</name>
    <dbReference type="NCBI Taxonomy" id="652676"/>
    <lineage>
        <taxon>unclassified sequences</taxon>
        <taxon>metagenomes</taxon>
        <taxon>ecological metagenomes</taxon>
    </lineage>
</organism>
<feature type="transmembrane region" description="Helical" evidence="1">
    <location>
        <begin position="251"/>
        <end position="271"/>
    </location>
</feature>
<dbReference type="Pfam" id="PF04332">
    <property type="entry name" value="DUF475"/>
    <property type="match status" value="1"/>
</dbReference>
<reference evidence="2" key="1">
    <citation type="submission" date="2016-10" db="EMBL/GenBank/DDBJ databases">
        <authorList>
            <person name="de Groot N.N."/>
        </authorList>
    </citation>
    <scope>NUCLEOTIDE SEQUENCE</scope>
</reference>
<sequence>MKYFKISIIIALIGFVSSYIFLGGFSALYLVILLFLLEVTLSFDNAVVNAKVLETMEPKWQQRFLTYGIPIAVFGMRFLFPIVMVSLASHMVIEGGGISVMSTFQLAMYAPASYQEIFDKVHYIIYAFGGAFLLMVFLDFLFDSKRDVKWIGFIENNTFIKKIATAEHTETIIALAIGLTLVNSVDEKIGIAVALAYFTGIILHLVLITFDELLNSNGVRSGIVGLLYLEVLDASFSFDGVIGAFALSSNIFIIMIGLGIGAMFVRSLTLYMVEEKTLDAYKYLEHGAHYAIFALALIIFCKMFIEINEIFVGTIGILFVGMAVIHSIIEKRKG</sequence>
<proteinExistence type="predicted"/>
<feature type="transmembrane region" description="Helical" evidence="1">
    <location>
        <begin position="283"/>
        <end position="305"/>
    </location>
</feature>
<protein>
    <submittedName>
        <fullName evidence="2">Integral membrane protein</fullName>
    </submittedName>
</protein>
<dbReference type="NCBIfam" id="NF010619">
    <property type="entry name" value="PRK14013.2-5"/>
    <property type="match status" value="1"/>
</dbReference>
<keyword evidence="1" id="KW-0812">Transmembrane</keyword>
<keyword evidence="1" id="KW-0472">Membrane</keyword>
<feature type="transmembrane region" description="Helical" evidence="1">
    <location>
        <begin position="12"/>
        <end position="37"/>
    </location>
</feature>
<keyword evidence="1" id="KW-1133">Transmembrane helix</keyword>
<feature type="transmembrane region" description="Helical" evidence="1">
    <location>
        <begin position="311"/>
        <end position="329"/>
    </location>
</feature>
<evidence type="ECO:0000256" key="1">
    <source>
        <dbReference type="SAM" id="Phobius"/>
    </source>
</evidence>
<accession>A0A1W1CAN1</accession>
<dbReference type="PANTHER" id="PTHR30238:SF4">
    <property type="entry name" value="SLL1022 PROTEIN"/>
    <property type="match status" value="1"/>
</dbReference>
<feature type="transmembrane region" description="Helical" evidence="1">
    <location>
        <begin position="123"/>
        <end position="142"/>
    </location>
</feature>
<feature type="transmembrane region" description="Helical" evidence="1">
    <location>
        <begin position="189"/>
        <end position="210"/>
    </location>
</feature>
<name>A0A1W1CAN1_9ZZZZ</name>
<feature type="transmembrane region" description="Helical" evidence="1">
    <location>
        <begin position="163"/>
        <end position="183"/>
    </location>
</feature>
<gene>
    <name evidence="2" type="ORF">MNB_SV-14-1570</name>
</gene>
<dbReference type="AlphaFoldDB" id="A0A1W1CAN1"/>
<dbReference type="EMBL" id="FPHN01000148">
    <property type="protein sequence ID" value="SFV62785.1"/>
    <property type="molecule type" value="Genomic_DNA"/>
</dbReference>